<evidence type="ECO:0000313" key="10">
    <source>
        <dbReference type="Proteomes" id="UP000785200"/>
    </source>
</evidence>
<dbReference type="PROSITE" id="PS50048">
    <property type="entry name" value="ZN2_CY6_FUNGAL_2"/>
    <property type="match status" value="1"/>
</dbReference>
<keyword evidence="1" id="KW-0479">Metal-binding</keyword>
<dbReference type="GO" id="GO:0000981">
    <property type="term" value="F:DNA-binding transcription factor activity, RNA polymerase II-specific"/>
    <property type="evidence" value="ECO:0007669"/>
    <property type="project" value="InterPro"/>
</dbReference>
<feature type="domain" description="Zn(2)-C6 fungal-type" evidence="8">
    <location>
        <begin position="22"/>
        <end position="51"/>
    </location>
</feature>
<evidence type="ECO:0000256" key="3">
    <source>
        <dbReference type="ARBA" id="ARBA00023015"/>
    </source>
</evidence>
<keyword evidence="2" id="KW-0862">Zinc</keyword>
<dbReference type="Gene3D" id="4.10.240.10">
    <property type="entry name" value="Zn(2)-C6 fungal-type DNA-binding domain"/>
    <property type="match status" value="1"/>
</dbReference>
<feature type="region of interest" description="Disordered" evidence="7">
    <location>
        <begin position="1"/>
        <end position="21"/>
    </location>
</feature>
<dbReference type="GO" id="GO:0006351">
    <property type="term" value="P:DNA-templated transcription"/>
    <property type="evidence" value="ECO:0007669"/>
    <property type="project" value="InterPro"/>
</dbReference>
<dbReference type="Pfam" id="PF04082">
    <property type="entry name" value="Fungal_trans"/>
    <property type="match status" value="1"/>
</dbReference>
<dbReference type="EMBL" id="VNKQ01000018">
    <property type="protein sequence ID" value="KAG0645519.1"/>
    <property type="molecule type" value="Genomic_DNA"/>
</dbReference>
<dbReference type="PANTHER" id="PTHR31779:SF4">
    <property type="entry name" value="2-NITROPROPANE DIOXYGENASE FAMILY, PUTATIVE (AFU_ORTHOLOGUE AFUA_2G17430)-RELATED"/>
    <property type="match status" value="1"/>
</dbReference>
<dbReference type="CDD" id="cd00067">
    <property type="entry name" value="GAL4"/>
    <property type="match status" value="1"/>
</dbReference>
<accession>A0A9P6SK91</accession>
<keyword evidence="5" id="KW-0804">Transcription</keyword>
<feature type="compositionally biased region" description="Polar residues" evidence="7">
    <location>
        <begin position="1"/>
        <end position="10"/>
    </location>
</feature>
<evidence type="ECO:0000256" key="5">
    <source>
        <dbReference type="ARBA" id="ARBA00023163"/>
    </source>
</evidence>
<keyword evidence="10" id="KW-1185">Reference proteome</keyword>
<sequence length="591" mass="65172">MPPQRTVTSSKEGKVRQRSSKACQPCRKRKIKCDGKDPCEACVGYGYDCVYIERQPHKALSSTLAGSPIKDDSNINDAVNGPLLEPKVIGPYMATESVVTNPEAEGFLLRSLKTRFTSAYSAIAWPKALGASLDMPIPPRLQSFAWNPGNRAESKVMPQHSLTSIISQDEMKRYTDVFFNDVNPIFGLVDREIFARKSEELWILHKRGTDFESVTCGMVALGSFFSPDPLPAEAQVVEHLRLLLDLTVAHAPGWLALNHIQAWILRAIYLRSTTRPHLAWMASNTAVHLAEALGLHRDLCETQMKQELRRLLEKSEVTMRRRIFWVAMALNQFLAAEYGRARASVELVSCLPPDSKSNELFLQTLAIFQSVPKTQNLLGRGPELLETLQSAMALPAKAPFLGLLRADACFCTFRMLRSTNSSLSNTQIAALLEVIRVALDATTFLATLRQPWWNIIGTSFHSVCILLSLDTSASLAMIPSALETLKNVSTTYDSHLSREAIYTACALVDGAREKKRKEMNSLDRGIDVVGSILPSPGSGSVFSGGADLEWSMNNDLGLSDFLDFGGYGFDNDVFPLPNAGLFTTGDHNGTL</sequence>
<gene>
    <name evidence="9" type="ORF">D0Z07_8569</name>
</gene>
<dbReference type="GO" id="GO:0003677">
    <property type="term" value="F:DNA binding"/>
    <property type="evidence" value="ECO:0007669"/>
    <property type="project" value="UniProtKB-KW"/>
</dbReference>
<evidence type="ECO:0000256" key="1">
    <source>
        <dbReference type="ARBA" id="ARBA00022723"/>
    </source>
</evidence>
<keyword evidence="6" id="KW-0539">Nucleus</keyword>
<dbReference type="CDD" id="cd12148">
    <property type="entry name" value="fungal_TF_MHR"/>
    <property type="match status" value="1"/>
</dbReference>
<dbReference type="SMART" id="SM00066">
    <property type="entry name" value="GAL4"/>
    <property type="match status" value="1"/>
</dbReference>
<dbReference type="PANTHER" id="PTHR31779">
    <property type="entry name" value="2-NITROPROPANE DIOXYGENASE FAMILY, PUTATIVE (AFU_ORTHOLOGUE AFUA_2G17430)-RELATED"/>
    <property type="match status" value="1"/>
</dbReference>
<organism evidence="9 10">
    <name type="scientific">Hyphodiscus hymeniophilus</name>
    <dbReference type="NCBI Taxonomy" id="353542"/>
    <lineage>
        <taxon>Eukaryota</taxon>
        <taxon>Fungi</taxon>
        <taxon>Dikarya</taxon>
        <taxon>Ascomycota</taxon>
        <taxon>Pezizomycotina</taxon>
        <taxon>Leotiomycetes</taxon>
        <taxon>Helotiales</taxon>
        <taxon>Hyphodiscaceae</taxon>
        <taxon>Hyphodiscus</taxon>
    </lineage>
</organism>
<evidence type="ECO:0000256" key="2">
    <source>
        <dbReference type="ARBA" id="ARBA00022833"/>
    </source>
</evidence>
<dbReference type="SUPFAM" id="SSF57701">
    <property type="entry name" value="Zn2/Cys6 DNA-binding domain"/>
    <property type="match status" value="1"/>
</dbReference>
<dbReference type="Pfam" id="PF00172">
    <property type="entry name" value="Zn_clus"/>
    <property type="match status" value="1"/>
</dbReference>
<evidence type="ECO:0000313" key="9">
    <source>
        <dbReference type="EMBL" id="KAG0645519.1"/>
    </source>
</evidence>
<protein>
    <submittedName>
        <fullName evidence="9">Repressor of drug resistance 1</fullName>
    </submittedName>
</protein>
<proteinExistence type="predicted"/>
<dbReference type="InterPro" id="IPR036864">
    <property type="entry name" value="Zn2-C6_fun-type_DNA-bd_sf"/>
</dbReference>
<dbReference type="AlphaFoldDB" id="A0A9P6SK91"/>
<dbReference type="InterPro" id="IPR052478">
    <property type="entry name" value="Metabolite_Synth_Reg"/>
</dbReference>
<evidence type="ECO:0000259" key="8">
    <source>
        <dbReference type="PROSITE" id="PS50048"/>
    </source>
</evidence>
<dbReference type="SMART" id="SM00906">
    <property type="entry name" value="Fungal_trans"/>
    <property type="match status" value="1"/>
</dbReference>
<evidence type="ECO:0000256" key="4">
    <source>
        <dbReference type="ARBA" id="ARBA00023125"/>
    </source>
</evidence>
<keyword evidence="3" id="KW-0805">Transcription regulation</keyword>
<keyword evidence="4" id="KW-0238">DNA-binding</keyword>
<dbReference type="GO" id="GO:0009410">
    <property type="term" value="P:response to xenobiotic stimulus"/>
    <property type="evidence" value="ECO:0007669"/>
    <property type="project" value="TreeGrafter"/>
</dbReference>
<dbReference type="GO" id="GO:0008270">
    <property type="term" value="F:zinc ion binding"/>
    <property type="evidence" value="ECO:0007669"/>
    <property type="project" value="InterPro"/>
</dbReference>
<name>A0A9P6SK91_9HELO</name>
<dbReference type="Proteomes" id="UP000785200">
    <property type="component" value="Unassembled WGS sequence"/>
</dbReference>
<dbReference type="PROSITE" id="PS00463">
    <property type="entry name" value="ZN2_CY6_FUNGAL_1"/>
    <property type="match status" value="1"/>
</dbReference>
<dbReference type="OrthoDB" id="4064873at2759"/>
<reference evidence="9" key="1">
    <citation type="submission" date="2019-07" db="EMBL/GenBank/DDBJ databases">
        <title>Hyphodiscus hymeniophilus genome sequencing and assembly.</title>
        <authorList>
            <person name="Kramer G."/>
            <person name="Nodwell J."/>
        </authorList>
    </citation>
    <scope>NUCLEOTIDE SEQUENCE</scope>
    <source>
        <strain evidence="9">ATCC 34498</strain>
    </source>
</reference>
<evidence type="ECO:0000256" key="6">
    <source>
        <dbReference type="ARBA" id="ARBA00023242"/>
    </source>
</evidence>
<dbReference type="InterPro" id="IPR007219">
    <property type="entry name" value="XnlR_reg_dom"/>
</dbReference>
<evidence type="ECO:0000256" key="7">
    <source>
        <dbReference type="SAM" id="MobiDB-lite"/>
    </source>
</evidence>
<dbReference type="InterPro" id="IPR001138">
    <property type="entry name" value="Zn2Cys6_DnaBD"/>
</dbReference>
<comment type="caution">
    <text evidence="9">The sequence shown here is derived from an EMBL/GenBank/DDBJ whole genome shotgun (WGS) entry which is preliminary data.</text>
</comment>